<dbReference type="Proteomes" id="UP000548685">
    <property type="component" value="Unassembled WGS sequence"/>
</dbReference>
<dbReference type="InterPro" id="IPR036412">
    <property type="entry name" value="HAD-like_sf"/>
</dbReference>
<dbReference type="Gene3D" id="3.30.70.1020">
    <property type="entry name" value="Trehalose-6-phosphate phosphatase related protein, domain 2"/>
    <property type="match status" value="1"/>
</dbReference>
<evidence type="ECO:0000313" key="5">
    <source>
        <dbReference type="EMBL" id="MBB3776672.1"/>
    </source>
</evidence>
<keyword evidence="3 4" id="KW-0378">Hydrolase</keyword>
<evidence type="ECO:0000313" key="8">
    <source>
        <dbReference type="Proteomes" id="UP000548685"/>
    </source>
</evidence>
<dbReference type="Proteomes" id="UP000430021">
    <property type="component" value="Unassembled WGS sequence"/>
</dbReference>
<dbReference type="Gene3D" id="3.40.50.1000">
    <property type="entry name" value="HAD superfamily/HAD-like"/>
    <property type="match status" value="1"/>
</dbReference>
<dbReference type="EMBL" id="JACICE010000003">
    <property type="protein sequence ID" value="MBB3776672.1"/>
    <property type="molecule type" value="Genomic_DNA"/>
</dbReference>
<gene>
    <name evidence="6" type="primary">otsB</name>
    <name evidence="5" type="ORF">FHS52_002664</name>
    <name evidence="6" type="ORF">GRI59_13040</name>
</gene>
<accession>A0A6I4ULM6</accession>
<dbReference type="GO" id="GO:0004805">
    <property type="term" value="F:trehalose-phosphatase activity"/>
    <property type="evidence" value="ECO:0007669"/>
    <property type="project" value="UniProtKB-EC"/>
</dbReference>
<dbReference type="RefSeq" id="WP_160761684.1">
    <property type="nucleotide sequence ID" value="NZ_BAAADZ010000011.1"/>
</dbReference>
<dbReference type="Pfam" id="PF02358">
    <property type="entry name" value="Trehalose_PPase"/>
    <property type="match status" value="1"/>
</dbReference>
<comment type="caution">
    <text evidence="6">The sequence shown here is derived from an EMBL/GenBank/DDBJ whole genome shotgun (WGS) entry which is preliminary data.</text>
</comment>
<evidence type="ECO:0000256" key="2">
    <source>
        <dbReference type="ARBA" id="ARBA00008770"/>
    </source>
</evidence>
<dbReference type="InterPro" id="IPR023214">
    <property type="entry name" value="HAD_sf"/>
</dbReference>
<keyword evidence="8" id="KW-1185">Reference proteome</keyword>
<keyword evidence="4" id="KW-0460">Magnesium</keyword>
<name>A0A6I4ULM6_9SPHN</name>
<reference evidence="6 7" key="1">
    <citation type="submission" date="2019-12" db="EMBL/GenBank/DDBJ databases">
        <title>Genomic-based taxomic classification of the family Erythrobacteraceae.</title>
        <authorList>
            <person name="Xu L."/>
        </authorList>
    </citation>
    <scope>NUCLEOTIDE SEQUENCE [LARGE SCALE GENOMIC DNA]</scope>
    <source>
        <strain evidence="6 7">JCM 10282</strain>
    </source>
</reference>
<comment type="cofactor">
    <cofactor evidence="4">
        <name>Mg(2+)</name>
        <dbReference type="ChEBI" id="CHEBI:18420"/>
    </cofactor>
</comment>
<evidence type="ECO:0000313" key="7">
    <source>
        <dbReference type="Proteomes" id="UP000430021"/>
    </source>
</evidence>
<evidence type="ECO:0000313" key="6">
    <source>
        <dbReference type="EMBL" id="MXP39528.1"/>
    </source>
</evidence>
<comment type="catalytic activity">
    <reaction evidence="4">
        <text>alpha,alpha-trehalose 6-phosphate + H2O = alpha,alpha-trehalose + phosphate</text>
        <dbReference type="Rhea" id="RHEA:23420"/>
        <dbReference type="ChEBI" id="CHEBI:15377"/>
        <dbReference type="ChEBI" id="CHEBI:16551"/>
        <dbReference type="ChEBI" id="CHEBI:43474"/>
        <dbReference type="ChEBI" id="CHEBI:58429"/>
        <dbReference type="EC" id="3.1.3.12"/>
    </reaction>
</comment>
<dbReference type="GO" id="GO:0046872">
    <property type="term" value="F:metal ion binding"/>
    <property type="evidence" value="ECO:0007669"/>
    <property type="project" value="UniProtKB-KW"/>
</dbReference>
<protein>
    <recommendedName>
        <fullName evidence="4">Trehalose 6-phosphate phosphatase</fullName>
        <ecNumber evidence="4">3.1.3.12</ecNumber>
    </recommendedName>
</protein>
<dbReference type="InterPro" id="IPR006379">
    <property type="entry name" value="HAD-SF_hydro_IIB"/>
</dbReference>
<dbReference type="OrthoDB" id="9814913at2"/>
<dbReference type="InterPro" id="IPR003337">
    <property type="entry name" value="Trehalose_PPase"/>
</dbReference>
<dbReference type="PANTHER" id="PTHR43768:SF3">
    <property type="entry name" value="TREHALOSE 6-PHOSPHATE PHOSPHATASE"/>
    <property type="match status" value="1"/>
</dbReference>
<organism evidence="6 7">
    <name type="scientific">Erythrobacter ramosus</name>
    <dbReference type="NCBI Taxonomy" id="35811"/>
    <lineage>
        <taxon>Bacteria</taxon>
        <taxon>Pseudomonadati</taxon>
        <taxon>Pseudomonadota</taxon>
        <taxon>Alphaproteobacteria</taxon>
        <taxon>Sphingomonadales</taxon>
        <taxon>Erythrobacteraceae</taxon>
        <taxon>Erythrobacter/Porphyrobacter group</taxon>
        <taxon>Erythrobacter</taxon>
    </lineage>
</organism>
<comment type="pathway">
    <text evidence="1 4">Glycan biosynthesis; trehalose biosynthesis.</text>
</comment>
<keyword evidence="4" id="KW-0479">Metal-binding</keyword>
<dbReference type="UniPathway" id="UPA00299"/>
<dbReference type="PANTHER" id="PTHR43768">
    <property type="entry name" value="TREHALOSE 6-PHOSPHATE PHOSPHATASE"/>
    <property type="match status" value="1"/>
</dbReference>
<evidence type="ECO:0000256" key="1">
    <source>
        <dbReference type="ARBA" id="ARBA00005199"/>
    </source>
</evidence>
<reference evidence="5 8" key="2">
    <citation type="submission" date="2020-08" db="EMBL/GenBank/DDBJ databases">
        <title>Genomic Encyclopedia of Type Strains, Phase IV (KMG-IV): sequencing the most valuable type-strain genomes for metagenomic binning, comparative biology and taxonomic classification.</title>
        <authorList>
            <person name="Goeker M."/>
        </authorList>
    </citation>
    <scope>NUCLEOTIDE SEQUENCE [LARGE SCALE GENOMIC DNA]</scope>
    <source>
        <strain evidence="5 8">DSM 8510</strain>
    </source>
</reference>
<evidence type="ECO:0000256" key="3">
    <source>
        <dbReference type="ARBA" id="ARBA00022801"/>
    </source>
</evidence>
<dbReference type="SUPFAM" id="SSF56784">
    <property type="entry name" value="HAD-like"/>
    <property type="match status" value="1"/>
</dbReference>
<dbReference type="AlphaFoldDB" id="A0A6I4ULM6"/>
<dbReference type="InterPro" id="IPR044651">
    <property type="entry name" value="OTSB-like"/>
</dbReference>
<dbReference type="NCBIfam" id="TIGR00685">
    <property type="entry name" value="T6PP"/>
    <property type="match status" value="1"/>
</dbReference>
<evidence type="ECO:0000256" key="4">
    <source>
        <dbReference type="RuleBase" id="RU361117"/>
    </source>
</evidence>
<sequence length="237" mass="25553">MTLPKPLALLLDFDGTLVPIVATPDAIVVSDDLHALIAEAMERLEGRVAIISGRSLEQLDALWGESLRGVTVAASHGLELRSDGLLSAPEHSALFARLARETEKRFGAQRGVVIELKSFGLGLHYRLAPTLREAVHDWARECAEDHRLAIQPGDMVFELLLPGANKGEAVRQIMDRRRFAGSSPVYIGDDLTDIPAIIAARKFGGRGIAVGQKIAAHADDVLSGPAEVISHIRKLLA</sequence>
<dbReference type="NCBIfam" id="TIGR01484">
    <property type="entry name" value="HAD-SF-IIB"/>
    <property type="match status" value="1"/>
</dbReference>
<dbReference type="EMBL" id="WTYB01000003">
    <property type="protein sequence ID" value="MXP39528.1"/>
    <property type="molecule type" value="Genomic_DNA"/>
</dbReference>
<dbReference type="GO" id="GO:0005992">
    <property type="term" value="P:trehalose biosynthetic process"/>
    <property type="evidence" value="ECO:0007669"/>
    <property type="project" value="UniProtKB-UniPathway"/>
</dbReference>
<comment type="function">
    <text evidence="4">Removes the phosphate from trehalose 6-phosphate to produce free trehalose.</text>
</comment>
<proteinExistence type="inferred from homology"/>
<dbReference type="EC" id="3.1.3.12" evidence="4"/>
<comment type="similarity">
    <text evidence="2 4">Belongs to the trehalose phosphatase family.</text>
</comment>